<feature type="binding site" evidence="10">
    <location>
        <begin position="194"/>
        <end position="195"/>
    </location>
    <ligand>
        <name>substrate</name>
    </ligand>
</feature>
<dbReference type="InterPro" id="IPR018523">
    <property type="entry name" value="Isocitrate_lyase_ph_CS"/>
</dbReference>
<evidence type="ECO:0000256" key="6">
    <source>
        <dbReference type="ARBA" id="ARBA00022453"/>
    </source>
</evidence>
<feature type="active site" description="Proton acceptor" evidence="9">
    <location>
        <position position="193"/>
    </location>
</feature>
<evidence type="ECO:0000256" key="3">
    <source>
        <dbReference type="ARBA" id="ARBA00004793"/>
    </source>
</evidence>
<comment type="pathway">
    <text evidence="3">Carbohydrate metabolism; glyoxylate cycle; (S)-malate from isocitrate: step 1/2.</text>
</comment>
<sequence length="432" mass="47160">QAVVHCFASIVIYILAAMAATVPARWEGVQRVYSSQDVEKLRGSIKIEYTVARLGAERLWQLLHTEPYIPALGAMTGGQAVESVAAGLKAIYLSGWQVAADANSALQTYPDQSLYPVDSVPRIVTRINNAFERMDQMQHSEGKSDIHWFAPIVADAEAGFGGNLNAYELMKAMIAAGAAGVHFEDQLASAKKCGHMGGKVLVPTGEFVQKLQAARLAADVMDVPTLIVARTDALGAYLLTSDADERDKAFMTGERTAEGFFRVRGGIDAAIARGLAYAPYADLVWFETGEPNMEEAKKFAEAIHAKYPGKLLAYNCSPSFNWKKKLSDEDIARFQATLGSWGFKFQFITLAGFHALNFSMFSLAKDYAQRGMSAYAELQSNEFAAEKDGYRATTHQKFVGTGYFDLISNVISQGTSSVCALKGSTEEEQFEH</sequence>
<name>A0AAD3E115_9CHLO</name>
<keyword evidence="11" id="KW-0479">Metal-binding</keyword>
<dbReference type="PROSITE" id="PS00161">
    <property type="entry name" value="ISOCITRATE_LYASE"/>
    <property type="match status" value="1"/>
</dbReference>
<dbReference type="Gene3D" id="3.20.20.60">
    <property type="entry name" value="Phosphoenolpyruvate-binding domains"/>
    <property type="match status" value="1"/>
</dbReference>
<evidence type="ECO:0000256" key="7">
    <source>
        <dbReference type="ARBA" id="ARBA00022532"/>
    </source>
</evidence>
<keyword evidence="5" id="KW-0329">Glyoxylate bypass</keyword>
<organism evidence="13 14">
    <name type="scientific">Astrephomene gubernaculifera</name>
    <dbReference type="NCBI Taxonomy" id="47775"/>
    <lineage>
        <taxon>Eukaryota</taxon>
        <taxon>Viridiplantae</taxon>
        <taxon>Chlorophyta</taxon>
        <taxon>core chlorophytes</taxon>
        <taxon>Chlorophyceae</taxon>
        <taxon>CS clade</taxon>
        <taxon>Chlamydomonadales</taxon>
        <taxon>Astrephomenaceae</taxon>
        <taxon>Astrephomene</taxon>
    </lineage>
</organism>
<keyword evidence="11" id="KW-0460">Magnesium</keyword>
<dbReference type="PIRSF" id="PIRSF001362">
    <property type="entry name" value="Isocit_lyase"/>
    <property type="match status" value="1"/>
</dbReference>
<evidence type="ECO:0000313" key="14">
    <source>
        <dbReference type="Proteomes" id="UP001054857"/>
    </source>
</evidence>
<comment type="subcellular location">
    <subcellularLocation>
        <location evidence="2">Glyoxysome</location>
    </subcellularLocation>
</comment>
<evidence type="ECO:0000256" key="12">
    <source>
        <dbReference type="SAM" id="SignalP"/>
    </source>
</evidence>
<dbReference type="InterPro" id="IPR006254">
    <property type="entry name" value="Isocitrate_lyase"/>
</dbReference>
<dbReference type="InterPro" id="IPR039556">
    <property type="entry name" value="ICL/PEPM"/>
</dbReference>
<feature type="binding site" evidence="10">
    <location>
        <position position="349"/>
    </location>
    <ligand>
        <name>substrate</name>
    </ligand>
</feature>
<dbReference type="FunFam" id="3.20.20.60:FF:000005">
    <property type="entry name" value="Isocitrate lyase"/>
    <property type="match status" value="1"/>
</dbReference>
<dbReference type="InterPro" id="IPR040442">
    <property type="entry name" value="Pyrv_kinase-like_dom_sf"/>
</dbReference>
<evidence type="ECO:0000256" key="4">
    <source>
        <dbReference type="ARBA" id="ARBA00012909"/>
    </source>
</evidence>
<feature type="binding site" evidence="10">
    <location>
        <begin position="315"/>
        <end position="319"/>
    </location>
    <ligand>
        <name>substrate</name>
    </ligand>
</feature>
<dbReference type="GO" id="GO:0006099">
    <property type="term" value="P:tricarboxylic acid cycle"/>
    <property type="evidence" value="ECO:0007669"/>
    <property type="project" value="UniProtKB-KW"/>
</dbReference>
<accession>A0AAD3E115</accession>
<evidence type="ECO:0000256" key="5">
    <source>
        <dbReference type="ARBA" id="ARBA00022435"/>
    </source>
</evidence>
<evidence type="ECO:0000256" key="2">
    <source>
        <dbReference type="ARBA" id="ARBA00004130"/>
    </source>
</evidence>
<reference evidence="13 14" key="1">
    <citation type="journal article" date="2021" name="Sci. Rep.">
        <title>Genome sequencing of the multicellular alga Astrephomene provides insights into convergent evolution of germ-soma differentiation.</title>
        <authorList>
            <person name="Yamashita S."/>
            <person name="Yamamoto K."/>
            <person name="Matsuzaki R."/>
            <person name="Suzuki S."/>
            <person name="Yamaguchi H."/>
            <person name="Hirooka S."/>
            <person name="Minakuchi Y."/>
            <person name="Miyagishima S."/>
            <person name="Kawachi M."/>
            <person name="Toyoda A."/>
            <person name="Nozaki H."/>
        </authorList>
    </citation>
    <scope>NUCLEOTIDE SEQUENCE [LARGE SCALE GENOMIC DNA]</scope>
    <source>
        <strain evidence="13 14">NIES-4017</strain>
    </source>
</reference>
<dbReference type="NCBIfam" id="TIGR01346">
    <property type="entry name" value="isocit_lyase"/>
    <property type="match status" value="1"/>
</dbReference>
<proteinExistence type="predicted"/>
<dbReference type="InterPro" id="IPR015813">
    <property type="entry name" value="Pyrv/PenolPyrv_kinase-like_dom"/>
</dbReference>
<dbReference type="PANTHER" id="PTHR21631:SF3">
    <property type="entry name" value="BIFUNCTIONAL GLYOXYLATE CYCLE PROTEIN"/>
    <property type="match status" value="1"/>
</dbReference>
<feature type="signal peptide" evidence="12">
    <location>
        <begin position="1"/>
        <end position="19"/>
    </location>
</feature>
<keyword evidence="6" id="KW-0330">Glyoxysome</keyword>
<feature type="binding site" evidence="10">
    <location>
        <begin position="94"/>
        <end position="96"/>
    </location>
    <ligand>
        <name>substrate</name>
    </ligand>
</feature>
<comment type="caution">
    <text evidence="13">The sequence shown here is derived from an EMBL/GenBank/DDBJ whole genome shotgun (WGS) entry which is preliminary data.</text>
</comment>
<dbReference type="Proteomes" id="UP001054857">
    <property type="component" value="Unassembled WGS sequence"/>
</dbReference>
<keyword evidence="14" id="KW-1185">Reference proteome</keyword>
<dbReference type="AlphaFoldDB" id="A0AAD3E115"/>
<dbReference type="EMBL" id="BMAR01000043">
    <property type="protein sequence ID" value="GFR50927.1"/>
    <property type="molecule type" value="Genomic_DNA"/>
</dbReference>
<comment type="function">
    <text evidence="1">Involved in storage lipid mobilization during the growth of higher plant seedling.</text>
</comment>
<keyword evidence="12" id="KW-0732">Signal</keyword>
<dbReference type="GO" id="GO:0009514">
    <property type="term" value="C:glyoxysome"/>
    <property type="evidence" value="ECO:0007669"/>
    <property type="project" value="UniProtKB-SubCell"/>
</dbReference>
<feature type="binding site" evidence="10">
    <location>
        <position position="230"/>
    </location>
    <ligand>
        <name>substrate</name>
    </ligand>
</feature>
<dbReference type="PANTHER" id="PTHR21631">
    <property type="entry name" value="ISOCITRATE LYASE/MALATE SYNTHASE"/>
    <property type="match status" value="1"/>
</dbReference>
<dbReference type="SUPFAM" id="SSF51621">
    <property type="entry name" value="Phosphoenolpyruvate/pyruvate domain"/>
    <property type="match status" value="1"/>
</dbReference>
<evidence type="ECO:0000256" key="1">
    <source>
        <dbReference type="ARBA" id="ARBA00003575"/>
    </source>
</evidence>
<dbReference type="NCBIfam" id="NF011645">
    <property type="entry name" value="PRK15063.1"/>
    <property type="match status" value="1"/>
</dbReference>
<protein>
    <recommendedName>
        <fullName evidence="4">isocitrate lyase</fullName>
        <ecNumber evidence="4">4.1.3.1</ecNumber>
    </recommendedName>
</protein>
<dbReference type="Pfam" id="PF00463">
    <property type="entry name" value="ICL"/>
    <property type="match status" value="2"/>
</dbReference>
<keyword evidence="7" id="KW-0816">Tricarboxylic acid cycle</keyword>
<evidence type="ECO:0000256" key="8">
    <source>
        <dbReference type="ARBA" id="ARBA00023239"/>
    </source>
</evidence>
<evidence type="ECO:0000313" key="13">
    <source>
        <dbReference type="EMBL" id="GFR50927.1"/>
    </source>
</evidence>
<keyword evidence="8" id="KW-0456">Lyase</keyword>
<dbReference type="EC" id="4.1.3.1" evidence="4"/>
<gene>
    <name evidence="13" type="ORF">Agub_g13246</name>
</gene>
<evidence type="ECO:0000256" key="11">
    <source>
        <dbReference type="PIRSR" id="PIRSR001362-3"/>
    </source>
</evidence>
<comment type="cofactor">
    <cofactor evidence="11">
        <name>Mg(2+)</name>
        <dbReference type="ChEBI" id="CHEBI:18420"/>
    </cofactor>
    <text evidence="11">Can also use Mn(2+) ion.</text>
</comment>
<dbReference type="GO" id="GO:0046872">
    <property type="term" value="F:metal ion binding"/>
    <property type="evidence" value="ECO:0007669"/>
    <property type="project" value="UniProtKB-KW"/>
</dbReference>
<dbReference type="GO" id="GO:0006097">
    <property type="term" value="P:glyoxylate cycle"/>
    <property type="evidence" value="ECO:0007669"/>
    <property type="project" value="UniProtKB-KW"/>
</dbReference>
<dbReference type="CDD" id="cd00377">
    <property type="entry name" value="ICL_PEPM"/>
    <property type="match status" value="1"/>
</dbReference>
<dbReference type="GO" id="GO:0004451">
    <property type="term" value="F:isocitrate lyase activity"/>
    <property type="evidence" value="ECO:0007669"/>
    <property type="project" value="UniProtKB-EC"/>
</dbReference>
<evidence type="ECO:0000256" key="10">
    <source>
        <dbReference type="PIRSR" id="PIRSR001362-2"/>
    </source>
</evidence>
<feature type="non-terminal residue" evidence="13">
    <location>
        <position position="432"/>
    </location>
</feature>
<feature type="binding site" evidence="11">
    <location>
        <position position="155"/>
    </location>
    <ligand>
        <name>Mg(2+)</name>
        <dbReference type="ChEBI" id="CHEBI:18420"/>
    </ligand>
</feature>
<feature type="chain" id="PRO_5042142758" description="isocitrate lyase" evidence="12">
    <location>
        <begin position="20"/>
        <end position="432"/>
    </location>
</feature>
<evidence type="ECO:0000256" key="9">
    <source>
        <dbReference type="PIRSR" id="PIRSR001362-1"/>
    </source>
</evidence>